<dbReference type="AlphaFoldDB" id="A0A285ZXK7"/>
<dbReference type="EMBL" id="OCMT01000002">
    <property type="protein sequence ID" value="SOD14376.1"/>
    <property type="molecule type" value="Genomic_DNA"/>
</dbReference>
<feature type="signal peptide" evidence="1">
    <location>
        <begin position="1"/>
        <end position="20"/>
    </location>
</feature>
<accession>A0A285ZXK7</accession>
<proteinExistence type="predicted"/>
<evidence type="ECO:0000313" key="2">
    <source>
        <dbReference type="EMBL" id="SOD14376.1"/>
    </source>
</evidence>
<dbReference type="RefSeq" id="WP_097130578.1">
    <property type="nucleotide sequence ID" value="NZ_OCMT01000002.1"/>
</dbReference>
<reference evidence="3" key="1">
    <citation type="submission" date="2017-09" db="EMBL/GenBank/DDBJ databases">
        <authorList>
            <person name="Varghese N."/>
            <person name="Submissions S."/>
        </authorList>
    </citation>
    <scope>NUCLEOTIDE SEQUENCE [LARGE SCALE GENOMIC DNA]</scope>
    <source>
        <strain evidence="3">CGMCC 1.12803</strain>
    </source>
</reference>
<gene>
    <name evidence="2" type="ORF">SAMN06297358_1543</name>
</gene>
<evidence type="ECO:0000256" key="1">
    <source>
        <dbReference type="SAM" id="SignalP"/>
    </source>
</evidence>
<name>A0A285ZXK7_9SPHI</name>
<feature type="chain" id="PRO_5013307169" evidence="1">
    <location>
        <begin position="21"/>
        <end position="336"/>
    </location>
</feature>
<protein>
    <submittedName>
        <fullName evidence="2">Uncharacterized protein</fullName>
    </submittedName>
</protein>
<keyword evidence="3" id="KW-1185">Reference proteome</keyword>
<sequence>MKKTTLLLFILTALISQSFAQIGKEISKENQVLFNVKSLLEKHFSGTNIRGLQKSFEIKSSHSDGYSFTSDVNSLFSEKSNKSLSIKLNKVLKIKDNTKLTGVLYFDDRLDSAMVDIAYKTEDTVYSFISMHGYAVPRGGFKAFSKRLHDFINEQITQGKLLKDSISSITSINIMVDKSGSFKQAKQTYLSKVIDVFLASEPRWNPSMSSGKHVPTVVSFSIIRDYINGGNWPREDNVAKKRYGYNDFDSYVNIYEIAFFYNNDVPVFYSNELLEHSGKTIISAVYDKMLKAYRMIAVHNGNLTNTNQLKNLTRTEASKEFYVSGYGYYRIYFMLD</sequence>
<dbReference type="Proteomes" id="UP000219281">
    <property type="component" value="Unassembled WGS sequence"/>
</dbReference>
<keyword evidence="1" id="KW-0732">Signal</keyword>
<organism evidence="2 3">
    <name type="scientific">Pedobacter xixiisoli</name>
    <dbReference type="NCBI Taxonomy" id="1476464"/>
    <lineage>
        <taxon>Bacteria</taxon>
        <taxon>Pseudomonadati</taxon>
        <taxon>Bacteroidota</taxon>
        <taxon>Sphingobacteriia</taxon>
        <taxon>Sphingobacteriales</taxon>
        <taxon>Sphingobacteriaceae</taxon>
        <taxon>Pedobacter</taxon>
    </lineage>
</organism>
<evidence type="ECO:0000313" key="3">
    <source>
        <dbReference type="Proteomes" id="UP000219281"/>
    </source>
</evidence>